<dbReference type="STRING" id="42251.A0A2T6ZE44"/>
<keyword evidence="4" id="KW-1185">Reference proteome</keyword>
<dbReference type="InterPro" id="IPR003615">
    <property type="entry name" value="HNH_nuc"/>
</dbReference>
<name>A0A2T6ZE44_TUBBO</name>
<dbReference type="Pfam" id="PF25324">
    <property type="entry name" value="DUF7881"/>
    <property type="match status" value="1"/>
</dbReference>
<dbReference type="EMBL" id="NESQ01000348">
    <property type="protein sequence ID" value="PUU73752.1"/>
    <property type="molecule type" value="Genomic_DNA"/>
</dbReference>
<evidence type="ECO:0000259" key="2">
    <source>
        <dbReference type="Pfam" id="PF25324"/>
    </source>
</evidence>
<evidence type="ECO:0000313" key="3">
    <source>
        <dbReference type="EMBL" id="PUU73752.1"/>
    </source>
</evidence>
<comment type="caution">
    <text evidence="3">The sequence shown here is derived from an EMBL/GenBank/DDBJ whole genome shotgun (WGS) entry which is preliminary data.</text>
</comment>
<dbReference type="InterPro" id="IPR057203">
    <property type="entry name" value="DUF7881"/>
</dbReference>
<feature type="domain" description="DUF7881" evidence="2">
    <location>
        <begin position="9"/>
        <end position="83"/>
    </location>
</feature>
<dbReference type="Proteomes" id="UP000244722">
    <property type="component" value="Unassembled WGS sequence"/>
</dbReference>
<dbReference type="OrthoDB" id="2142759at2759"/>
<proteinExistence type="predicted"/>
<evidence type="ECO:0000313" key="4">
    <source>
        <dbReference type="Proteomes" id="UP000244722"/>
    </source>
</evidence>
<reference evidence="3 4" key="1">
    <citation type="submission" date="2017-04" db="EMBL/GenBank/DDBJ databases">
        <title>Draft genome sequence of Tuber borchii Vittad., a whitish edible truffle.</title>
        <authorList>
            <consortium name="DOE Joint Genome Institute"/>
            <person name="Murat C."/>
            <person name="Kuo A."/>
            <person name="Barry K.W."/>
            <person name="Clum A."/>
            <person name="Dockter R.B."/>
            <person name="Fauchery L."/>
            <person name="Iotti M."/>
            <person name="Kohler A."/>
            <person name="Labutti K."/>
            <person name="Lindquist E.A."/>
            <person name="Lipzen A."/>
            <person name="Ohm R.A."/>
            <person name="Wang M."/>
            <person name="Grigoriev I.V."/>
            <person name="Zambonelli A."/>
            <person name="Martin F.M."/>
        </authorList>
    </citation>
    <scope>NUCLEOTIDE SEQUENCE [LARGE SCALE GENOMIC DNA]</scope>
    <source>
        <strain evidence="3 4">Tbo3840</strain>
    </source>
</reference>
<dbReference type="Pfam" id="PF13391">
    <property type="entry name" value="HNH_2"/>
    <property type="match status" value="1"/>
</dbReference>
<accession>A0A2T6ZE44</accession>
<dbReference type="AlphaFoldDB" id="A0A2T6ZE44"/>
<feature type="domain" description="HNH nuclease" evidence="1">
    <location>
        <begin position="116"/>
        <end position="194"/>
    </location>
</feature>
<evidence type="ECO:0000259" key="1">
    <source>
        <dbReference type="Pfam" id="PF13391"/>
    </source>
</evidence>
<organism evidence="3 4">
    <name type="scientific">Tuber borchii</name>
    <name type="common">White truffle</name>
    <dbReference type="NCBI Taxonomy" id="42251"/>
    <lineage>
        <taxon>Eukaryota</taxon>
        <taxon>Fungi</taxon>
        <taxon>Dikarya</taxon>
        <taxon>Ascomycota</taxon>
        <taxon>Pezizomycotina</taxon>
        <taxon>Pezizomycetes</taxon>
        <taxon>Pezizales</taxon>
        <taxon>Tuberaceae</taxon>
        <taxon>Tuber</taxon>
    </lineage>
</organism>
<protein>
    <submittedName>
        <fullName evidence="3">Uncharacterized protein</fullName>
    </submittedName>
</protein>
<gene>
    <name evidence="3" type="ORF">B9Z19DRAFT_1196704</name>
</gene>
<sequence length="293" mass="33155">MPPLNRSHWRDAYIYASDDRSTMLGGLWVAEGLTNANLYCMLQIFCLFTDTFDLYDSCEQLVERDGKPLKPGDYYIVTAGSITVTDEVTQIRTPSLPSGTRVASFTDAVRQRDRRCVITGRQALLAHLGGWDTFETTHIFPLAYEQKWLDSNYSDWITIPPAKESDGTINSVQNGILLGSNIRCFFDAYKLAIDPDDNYKIVCFAPDAGDFKISGRHLDQTFLDNPHRPVDQVLRWHFRQAVLVNMRGAGEACLEADFPPGSDMIGEIMRGAKAAERMEFELFTRFNAIENRT</sequence>